<dbReference type="Pfam" id="PF02636">
    <property type="entry name" value="Methyltransf_28"/>
    <property type="match status" value="1"/>
</dbReference>
<evidence type="ECO:0000313" key="5">
    <source>
        <dbReference type="Proteomes" id="UP000199648"/>
    </source>
</evidence>
<dbReference type="PANTHER" id="PTHR12049:SF7">
    <property type="entry name" value="PROTEIN ARGININE METHYLTRANSFERASE NDUFAF7, MITOCHONDRIAL"/>
    <property type="match status" value="1"/>
</dbReference>
<keyword evidence="1 4" id="KW-0489">Methyltransferase</keyword>
<dbReference type="Gene3D" id="3.40.50.12710">
    <property type="match status" value="1"/>
</dbReference>
<dbReference type="GO" id="GO:0032259">
    <property type="term" value="P:methylation"/>
    <property type="evidence" value="ECO:0007669"/>
    <property type="project" value="UniProtKB-KW"/>
</dbReference>
<dbReference type="InterPro" id="IPR003788">
    <property type="entry name" value="NDUFAF7"/>
</dbReference>
<keyword evidence="2 4" id="KW-0808">Transferase</keyword>
<dbReference type="InterPro" id="IPR038375">
    <property type="entry name" value="NDUFAF7_sf"/>
</dbReference>
<protein>
    <submittedName>
        <fullName evidence="4">SAM-dependent methyltransferase, MidA family</fullName>
    </submittedName>
</protein>
<organism evidence="4 5">
    <name type="scientific">Thiohalomonas denitrificans</name>
    <dbReference type="NCBI Taxonomy" id="415747"/>
    <lineage>
        <taxon>Bacteria</taxon>
        <taxon>Pseudomonadati</taxon>
        <taxon>Pseudomonadota</taxon>
        <taxon>Gammaproteobacteria</taxon>
        <taxon>Thiohalomonadales</taxon>
        <taxon>Thiohalomonadaceae</taxon>
        <taxon>Thiohalomonas</taxon>
    </lineage>
</organism>
<evidence type="ECO:0000256" key="3">
    <source>
        <dbReference type="SAM" id="MobiDB-lite"/>
    </source>
</evidence>
<dbReference type="Proteomes" id="UP000199648">
    <property type="component" value="Unassembled WGS sequence"/>
</dbReference>
<dbReference type="STRING" id="415747.SAMN03097708_00770"/>
<dbReference type="SUPFAM" id="SSF53335">
    <property type="entry name" value="S-adenosyl-L-methionine-dependent methyltransferases"/>
    <property type="match status" value="1"/>
</dbReference>
<evidence type="ECO:0000313" key="4">
    <source>
        <dbReference type="EMBL" id="SCZ52575.1"/>
    </source>
</evidence>
<dbReference type="OrthoDB" id="9794208at2"/>
<dbReference type="PANTHER" id="PTHR12049">
    <property type="entry name" value="PROTEIN ARGININE METHYLTRANSFERASE NDUFAF7, MITOCHONDRIAL"/>
    <property type="match status" value="1"/>
</dbReference>
<dbReference type="InterPro" id="IPR029063">
    <property type="entry name" value="SAM-dependent_MTases_sf"/>
</dbReference>
<accession>A0A1G5PSK5</accession>
<keyword evidence="5" id="KW-1185">Reference proteome</keyword>
<evidence type="ECO:0000256" key="1">
    <source>
        <dbReference type="ARBA" id="ARBA00022603"/>
    </source>
</evidence>
<dbReference type="EMBL" id="FMWD01000002">
    <property type="protein sequence ID" value="SCZ52575.1"/>
    <property type="molecule type" value="Genomic_DNA"/>
</dbReference>
<reference evidence="4 5" key="1">
    <citation type="submission" date="2016-10" db="EMBL/GenBank/DDBJ databases">
        <authorList>
            <person name="de Groot N.N."/>
        </authorList>
    </citation>
    <scope>NUCLEOTIDE SEQUENCE [LARGE SCALE GENOMIC DNA]</scope>
    <source>
        <strain evidence="4 5">HLD2</strain>
    </source>
</reference>
<proteinExistence type="predicted"/>
<name>A0A1G5PSK5_9GAMM</name>
<evidence type="ECO:0000256" key="2">
    <source>
        <dbReference type="ARBA" id="ARBA00022679"/>
    </source>
</evidence>
<dbReference type="RefSeq" id="WP_092992790.1">
    <property type="nucleotide sequence ID" value="NZ_FMWD01000002.1"/>
</dbReference>
<sequence length="400" mass="44539">MFSNSNPDPRTAARSLQELPPPDPAAAAVSDRLCAAIREEIRRAKNARVSFARFMELALYAPGMGYYSAGSRKFGEAGDFVTAPELTPLFSRCIAHQSAEILGRTGGDILEFGAGSGVMAADVLAELERTGNLPTAYWILEVSADLRERQQEALRLRVPHLVERVQWLESWPEIFEGVVLANEVLDAMPVHRFRVAADGVEEQFVGLDGERFSEIWDRPDDARVERSMEDLVSECSLTEGYVSELNLAARDWTRQLASVLKRGAALVIDYGFPRREFYHPERSEGTLMCHYRHRSHQDPYRYVGLQDITTHVDFTAIAEAAHDAGLRVAGFTNQTNFLLANGLAGMAEDTSDRGRLDKAAAIKRLTLPGEMGELFKVLALTRSLDGVLTGFTWRDHRGRL</sequence>
<dbReference type="GO" id="GO:0035243">
    <property type="term" value="F:protein-arginine omega-N symmetric methyltransferase activity"/>
    <property type="evidence" value="ECO:0007669"/>
    <property type="project" value="TreeGrafter"/>
</dbReference>
<gene>
    <name evidence="4" type="ORF">SAMN03097708_00770</name>
</gene>
<feature type="region of interest" description="Disordered" evidence="3">
    <location>
        <begin position="1"/>
        <end position="25"/>
    </location>
</feature>
<dbReference type="AlphaFoldDB" id="A0A1G5PSK5"/>